<comment type="caution">
    <text evidence="2">The sequence shown here is derived from an EMBL/GenBank/DDBJ whole genome shotgun (WGS) entry which is preliminary data.</text>
</comment>
<keyword evidence="1" id="KW-1133">Transmembrane helix</keyword>
<keyword evidence="3" id="KW-1185">Reference proteome</keyword>
<accession>A0ABU1B9X1</accession>
<gene>
    <name evidence="2" type="ORF">RC083_03790</name>
</gene>
<feature type="transmembrane region" description="Helical" evidence="1">
    <location>
        <begin position="31"/>
        <end position="53"/>
    </location>
</feature>
<protein>
    <recommendedName>
        <fullName evidence="4">Orphan protein</fullName>
    </recommendedName>
</protein>
<evidence type="ECO:0008006" key="4">
    <source>
        <dbReference type="Google" id="ProtNLM"/>
    </source>
</evidence>
<dbReference type="RefSeq" id="WP_309038442.1">
    <property type="nucleotide sequence ID" value="NZ_JAVIFY010000002.1"/>
</dbReference>
<reference evidence="2 3" key="1">
    <citation type="submission" date="2023-08" db="EMBL/GenBank/DDBJ databases">
        <title>Pseudoalteromonas haloplanktis LL1 genome.</title>
        <authorList>
            <person name="Wu S."/>
        </authorList>
    </citation>
    <scope>NUCLEOTIDE SEQUENCE [LARGE SCALE GENOMIC DNA]</scope>
    <source>
        <strain evidence="2 3">LL1</strain>
    </source>
</reference>
<evidence type="ECO:0000313" key="2">
    <source>
        <dbReference type="EMBL" id="MDQ9090714.1"/>
    </source>
</evidence>
<organism evidence="2 3">
    <name type="scientific">Pseudoalteromonas haloplanktis</name>
    <name type="common">Alteromonas haloplanktis</name>
    <dbReference type="NCBI Taxonomy" id="228"/>
    <lineage>
        <taxon>Bacteria</taxon>
        <taxon>Pseudomonadati</taxon>
        <taxon>Pseudomonadota</taxon>
        <taxon>Gammaproteobacteria</taxon>
        <taxon>Alteromonadales</taxon>
        <taxon>Pseudoalteromonadaceae</taxon>
        <taxon>Pseudoalteromonas</taxon>
    </lineage>
</organism>
<dbReference type="EMBL" id="JAVIFY010000002">
    <property type="protein sequence ID" value="MDQ9090714.1"/>
    <property type="molecule type" value="Genomic_DNA"/>
</dbReference>
<evidence type="ECO:0000256" key="1">
    <source>
        <dbReference type="SAM" id="Phobius"/>
    </source>
</evidence>
<proteinExistence type="predicted"/>
<feature type="transmembrane region" description="Helical" evidence="1">
    <location>
        <begin position="7"/>
        <end position="25"/>
    </location>
</feature>
<name>A0ABU1B9X1_PSEHA</name>
<keyword evidence="1" id="KW-0812">Transmembrane</keyword>
<dbReference type="Proteomes" id="UP001226574">
    <property type="component" value="Unassembled WGS sequence"/>
</dbReference>
<sequence length="65" mass="7402">MNTIKLIIGYLLFVPFIIFYSYMLGPVLKAILLPGGMLLLWLILGPKAGYLAFKQAFLNQNNRKK</sequence>
<evidence type="ECO:0000313" key="3">
    <source>
        <dbReference type="Proteomes" id="UP001226574"/>
    </source>
</evidence>
<keyword evidence="1" id="KW-0472">Membrane</keyword>